<dbReference type="PANTHER" id="PTHR45774">
    <property type="entry name" value="BTB/POZ DOMAIN-CONTAINING"/>
    <property type="match status" value="1"/>
</dbReference>
<dbReference type="OrthoDB" id="298084at2759"/>
<protein>
    <submittedName>
        <fullName evidence="2">14435_t:CDS:1</fullName>
    </submittedName>
</protein>
<feature type="domain" description="BTB" evidence="1">
    <location>
        <begin position="24"/>
        <end position="97"/>
    </location>
</feature>
<dbReference type="InterPro" id="IPR011333">
    <property type="entry name" value="SKP1/BTB/POZ_sf"/>
</dbReference>
<dbReference type="Proteomes" id="UP000789342">
    <property type="component" value="Unassembled WGS sequence"/>
</dbReference>
<dbReference type="Gene3D" id="3.30.710.10">
    <property type="entry name" value="Potassium Channel Kv1.1, Chain A"/>
    <property type="match status" value="1"/>
</dbReference>
<evidence type="ECO:0000259" key="1">
    <source>
        <dbReference type="PROSITE" id="PS50097"/>
    </source>
</evidence>
<sequence length="375" mass="43306">MSPATSWLTFSQNFARLLEDTEGHDLLITVGQEPLVKSFKAHSVILRAHSPYFHRALSKEWARTEDGQMVFYKPNVSPSIFRVILKYLYTGVISVEDKEGGFLLSLLTAADELILPELISEIQGFLIETQSIWIQENFYYVLDFAFTNDTYSTLQTYCMDSICADPHMLFSSDYFYCLDNKILRSLLKRDDLAIEEVDLWNYLIKWALAQNPPFVTTDPENPKNWSPGYFATFKKLVDGCTSLIRFTSMTPEQFRERVWPFHELLPRELCDTIMDGYTQQALQKQCGGQEKTIMLMKIKSTEEIFGMYISSVWNGGNSRTHDSLMFSFGEGRDTREPVISRIRTGGYELALDRGRKRGMEELEVFKISPKTVFML</sequence>
<dbReference type="Gene3D" id="1.25.40.420">
    <property type="match status" value="1"/>
</dbReference>
<gene>
    <name evidence="2" type="ORF">AMORRO_LOCUS5898</name>
</gene>
<comment type="caution">
    <text evidence="2">The sequence shown here is derived from an EMBL/GenBank/DDBJ whole genome shotgun (WGS) entry which is preliminary data.</text>
</comment>
<evidence type="ECO:0000313" key="2">
    <source>
        <dbReference type="EMBL" id="CAG8558300.1"/>
    </source>
</evidence>
<evidence type="ECO:0000313" key="3">
    <source>
        <dbReference type="Proteomes" id="UP000789342"/>
    </source>
</evidence>
<dbReference type="PROSITE" id="PS50097">
    <property type="entry name" value="BTB"/>
    <property type="match status" value="1"/>
</dbReference>
<dbReference type="PANTHER" id="PTHR45774:SF3">
    <property type="entry name" value="BTB (POZ) DOMAIN-CONTAINING 2B-RELATED"/>
    <property type="match status" value="1"/>
</dbReference>
<dbReference type="EMBL" id="CAJVPV010003718">
    <property type="protein sequence ID" value="CAG8558300.1"/>
    <property type="molecule type" value="Genomic_DNA"/>
</dbReference>
<proteinExistence type="predicted"/>
<dbReference type="Pfam" id="PF00651">
    <property type="entry name" value="BTB"/>
    <property type="match status" value="1"/>
</dbReference>
<reference evidence="2" key="1">
    <citation type="submission" date="2021-06" db="EMBL/GenBank/DDBJ databases">
        <authorList>
            <person name="Kallberg Y."/>
            <person name="Tangrot J."/>
            <person name="Rosling A."/>
        </authorList>
    </citation>
    <scope>NUCLEOTIDE SEQUENCE</scope>
    <source>
        <strain evidence="2">CL551</strain>
    </source>
</reference>
<name>A0A9N9BC26_9GLOM</name>
<dbReference type="InterPro" id="IPR000210">
    <property type="entry name" value="BTB/POZ_dom"/>
</dbReference>
<dbReference type="SUPFAM" id="SSF54695">
    <property type="entry name" value="POZ domain"/>
    <property type="match status" value="1"/>
</dbReference>
<organism evidence="2 3">
    <name type="scientific">Acaulospora morrowiae</name>
    <dbReference type="NCBI Taxonomy" id="94023"/>
    <lineage>
        <taxon>Eukaryota</taxon>
        <taxon>Fungi</taxon>
        <taxon>Fungi incertae sedis</taxon>
        <taxon>Mucoromycota</taxon>
        <taxon>Glomeromycotina</taxon>
        <taxon>Glomeromycetes</taxon>
        <taxon>Diversisporales</taxon>
        <taxon>Acaulosporaceae</taxon>
        <taxon>Acaulospora</taxon>
    </lineage>
</organism>
<dbReference type="CDD" id="cd18186">
    <property type="entry name" value="BTB_POZ_ZBTB_KLHL-like"/>
    <property type="match status" value="1"/>
</dbReference>
<accession>A0A9N9BC26</accession>
<dbReference type="SMART" id="SM00225">
    <property type="entry name" value="BTB"/>
    <property type="match status" value="1"/>
</dbReference>
<dbReference type="AlphaFoldDB" id="A0A9N9BC26"/>
<keyword evidence="3" id="KW-1185">Reference proteome</keyword>